<reference evidence="3" key="1">
    <citation type="submission" date="2023-04" db="EMBL/GenBank/DDBJ databases">
        <title>Phytophthora fragariaefolia NBRC 109709.</title>
        <authorList>
            <person name="Ichikawa N."/>
            <person name="Sato H."/>
            <person name="Tonouchi N."/>
        </authorList>
    </citation>
    <scope>NUCLEOTIDE SEQUENCE</scope>
    <source>
        <strain evidence="3">NBRC 109709</strain>
    </source>
</reference>
<dbReference type="AlphaFoldDB" id="A0A9W6YGJ3"/>
<evidence type="ECO:0000313" key="4">
    <source>
        <dbReference type="Proteomes" id="UP001165121"/>
    </source>
</evidence>
<keyword evidence="4" id="KW-1185">Reference proteome</keyword>
<dbReference type="InterPro" id="IPR001005">
    <property type="entry name" value="SANT/Myb"/>
</dbReference>
<evidence type="ECO:0000259" key="2">
    <source>
        <dbReference type="SMART" id="SM00717"/>
    </source>
</evidence>
<organism evidence="3 4">
    <name type="scientific">Phytophthora fragariaefolia</name>
    <dbReference type="NCBI Taxonomy" id="1490495"/>
    <lineage>
        <taxon>Eukaryota</taxon>
        <taxon>Sar</taxon>
        <taxon>Stramenopiles</taxon>
        <taxon>Oomycota</taxon>
        <taxon>Peronosporomycetes</taxon>
        <taxon>Peronosporales</taxon>
        <taxon>Peronosporaceae</taxon>
        <taxon>Phytophthora</taxon>
    </lineage>
</organism>
<dbReference type="CDD" id="cd00167">
    <property type="entry name" value="SANT"/>
    <property type="match status" value="1"/>
</dbReference>
<dbReference type="EMBL" id="BSXT01006703">
    <property type="protein sequence ID" value="GMF62854.1"/>
    <property type="molecule type" value="Genomic_DNA"/>
</dbReference>
<sequence length="392" mass="44022">MSAPSLGAPVRDRYACCTRAAPTRWGAIGPLSCITAAPHCTNSLPPHRYSASADVVFASGSIIHPSALSQPVTHIRRLQWTATALGLPGGHIQQQQAAMISPKVMSELHQAKLVPTQFTVPKPGEHAWSPAEQRRFWEAIQRFPQGPWTAIAAYVGSKSTRQAMTHAQKLRQKLSRWKRRVRSDSVSSTGSNSSASASVMTPVDDSTGSQSPPTSPSEYGQIAKLSIMDHIEEEDEKKSTGEDDCEPMEIKSEFKDEAHQLADHEQVHDAHDDRYLEHLLTDIEPVLEHVAHFTNGGHGHSAEDATRPVSTTEYSDEHAVYFTHNVDMADSEHKTVELSWNQHQDPAYYHQQQHHHLMQHHHQQHQEHQTQQYDSMHYTPTDNNQHSYHHHL</sequence>
<accession>A0A9W6YGJ3</accession>
<dbReference type="Proteomes" id="UP001165121">
    <property type="component" value="Unassembled WGS sequence"/>
</dbReference>
<comment type="caution">
    <text evidence="3">The sequence shown here is derived from an EMBL/GenBank/DDBJ whole genome shotgun (WGS) entry which is preliminary data.</text>
</comment>
<feature type="compositionally biased region" description="Basic residues" evidence="1">
    <location>
        <begin position="171"/>
        <end position="181"/>
    </location>
</feature>
<dbReference type="Pfam" id="PF00249">
    <property type="entry name" value="Myb_DNA-binding"/>
    <property type="match status" value="1"/>
</dbReference>
<proteinExistence type="predicted"/>
<feature type="domain" description="Myb-like" evidence="2">
    <location>
        <begin position="124"/>
        <end position="173"/>
    </location>
</feature>
<feature type="compositionally biased region" description="Basic residues" evidence="1">
    <location>
        <begin position="352"/>
        <end position="363"/>
    </location>
</feature>
<evidence type="ECO:0000313" key="3">
    <source>
        <dbReference type="EMBL" id="GMF62854.1"/>
    </source>
</evidence>
<feature type="region of interest" description="Disordered" evidence="1">
    <location>
        <begin position="349"/>
        <end position="392"/>
    </location>
</feature>
<dbReference type="OrthoDB" id="157089at2759"/>
<dbReference type="SUPFAM" id="SSF46689">
    <property type="entry name" value="Homeodomain-like"/>
    <property type="match status" value="1"/>
</dbReference>
<feature type="region of interest" description="Disordered" evidence="1">
    <location>
        <begin position="171"/>
        <end position="219"/>
    </location>
</feature>
<dbReference type="Gene3D" id="1.10.10.60">
    <property type="entry name" value="Homeodomain-like"/>
    <property type="match status" value="1"/>
</dbReference>
<name>A0A9W6YGJ3_9STRA</name>
<dbReference type="InterPro" id="IPR009057">
    <property type="entry name" value="Homeodomain-like_sf"/>
</dbReference>
<feature type="compositionally biased region" description="Low complexity" evidence="1">
    <location>
        <begin position="184"/>
        <end position="199"/>
    </location>
</feature>
<evidence type="ECO:0000256" key="1">
    <source>
        <dbReference type="SAM" id="MobiDB-lite"/>
    </source>
</evidence>
<protein>
    <submittedName>
        <fullName evidence="3">Unnamed protein product</fullName>
    </submittedName>
</protein>
<gene>
    <name evidence="3" type="ORF">Pfra01_002742000</name>
</gene>
<dbReference type="SMART" id="SM00717">
    <property type="entry name" value="SANT"/>
    <property type="match status" value="1"/>
</dbReference>